<accession>L7RC72</accession>
<organism evidence="1 2">
    <name type="scientific">Acanthamoeba polyphaga moumouvirus</name>
    <dbReference type="NCBI Taxonomy" id="1269028"/>
    <lineage>
        <taxon>Viruses</taxon>
        <taxon>Varidnaviria</taxon>
        <taxon>Bamfordvirae</taxon>
        <taxon>Nucleocytoviricota</taxon>
        <taxon>Megaviricetes</taxon>
        <taxon>Imitervirales</taxon>
        <taxon>Mimiviridae</taxon>
        <taxon>Megamimivirinae</taxon>
        <taxon>Moumouvirus</taxon>
    </lineage>
</organism>
<evidence type="ECO:0000313" key="1">
    <source>
        <dbReference type="EMBL" id="AGC02144.1"/>
    </source>
</evidence>
<dbReference type="Proteomes" id="UP000201640">
    <property type="component" value="Segment"/>
</dbReference>
<protein>
    <submittedName>
        <fullName evidence="1">Uncharacterized protein</fullName>
    </submittedName>
</protein>
<dbReference type="KEGG" id="vg:14445703"/>
<dbReference type="RefSeq" id="YP_007354580.1">
    <property type="nucleotide sequence ID" value="NC_020104.1"/>
</dbReference>
<evidence type="ECO:0000313" key="2">
    <source>
        <dbReference type="Proteomes" id="UP000201640"/>
    </source>
</evidence>
<name>L7RC72_9VIRU</name>
<dbReference type="EMBL" id="JX962719">
    <property type="protein sequence ID" value="AGC02144.1"/>
    <property type="molecule type" value="Genomic_DNA"/>
</dbReference>
<dbReference type="OrthoDB" id="37979at10239"/>
<gene>
    <name evidence="1" type="ORF">Moumou_00620</name>
</gene>
<reference evidence="1 2" key="1">
    <citation type="journal article" date="2012" name="Genome Biol. Evol.">
        <title>Related Giant Viruses in Distant Locations and Different Habitats: Acanthamoeba polyphaga moumouvirus Represents a Third Lineage of the Mimiviridae That Is Close to the Megavirus Lineage.</title>
        <authorList>
            <person name="Yoosuf N."/>
            <person name="Yutin N."/>
            <person name="Colson P."/>
            <person name="Shabalina S.A."/>
            <person name="Pagnier I."/>
            <person name="Robert C."/>
            <person name="Azza S."/>
            <person name="Klose T."/>
            <person name="Wong J."/>
            <person name="Rossmann M.G."/>
            <person name="La Scola B."/>
            <person name="Raoult D."/>
            <person name="Koonin E.V."/>
        </authorList>
    </citation>
    <scope>NUCLEOTIDE SEQUENCE [LARGE SCALE GENOMIC DNA]</scope>
    <source>
        <strain evidence="1 2">M10A</strain>
    </source>
</reference>
<dbReference type="GeneID" id="14445703"/>
<sequence length="101" mass="11339">MNMNMNPYVAQCPNRTPCPYYDYYAYPNVSNPVYGCHNTYGTYGTGALPWSTNPYCGFNNVYRPWGLTNNITIPAIYRAGSGGNVVRQGKPNPAIRPSLRY</sequence>
<proteinExistence type="predicted"/>
<keyword evidence="2" id="KW-1185">Reference proteome</keyword>